<dbReference type="InterPro" id="IPR010869">
    <property type="entry name" value="DUF1501"/>
</dbReference>
<gene>
    <name evidence="1" type="ORF">P0Y56_12540</name>
</gene>
<proteinExistence type="predicted"/>
<dbReference type="PANTHER" id="PTHR43737">
    <property type="entry name" value="BLL7424 PROTEIN"/>
    <property type="match status" value="1"/>
</dbReference>
<dbReference type="EMBL" id="CP119316">
    <property type="protein sequence ID" value="WEK45848.1"/>
    <property type="molecule type" value="Genomic_DNA"/>
</dbReference>
<dbReference type="Proteomes" id="UP001218362">
    <property type="component" value="Chromosome"/>
</dbReference>
<reference evidence="1" key="1">
    <citation type="submission" date="2023-03" db="EMBL/GenBank/DDBJ databases">
        <title>Andean soil-derived lignocellulolytic bacterial consortium as a source of novel taxa and putative plastic-active enzymes.</title>
        <authorList>
            <person name="Diaz-Garcia L."/>
            <person name="Chuvochina M."/>
            <person name="Feuerriegel G."/>
            <person name="Bunk B."/>
            <person name="Sproer C."/>
            <person name="Streit W.R."/>
            <person name="Rodriguez L.M."/>
            <person name="Overmann J."/>
            <person name="Jimenez D.J."/>
        </authorList>
    </citation>
    <scope>NUCLEOTIDE SEQUENCE</scope>
    <source>
        <strain evidence="1">MAG 26</strain>
    </source>
</reference>
<evidence type="ECO:0000313" key="1">
    <source>
        <dbReference type="EMBL" id="WEK45848.1"/>
    </source>
</evidence>
<dbReference type="Pfam" id="PF07394">
    <property type="entry name" value="DUF1501"/>
    <property type="match status" value="1"/>
</dbReference>
<name>A0AAJ6BNP3_9SPHN</name>
<accession>A0AAJ6BNP3</accession>
<protein>
    <submittedName>
        <fullName evidence="1">DUF1501 domain-containing protein</fullName>
    </submittedName>
</protein>
<sequence>MAFILSRRNLIQGAGALAAVAAFPGIAFAAAATNRRFVFIIQRGAADGLAVVPPVGDPALQGLREALVDPKALKLDSHFALHSALSATAPLFAAGEARAYHAVATAYRERSHFDGQNMLESGASSPYTLQSGWIGRLLSLLPPPEANALALAPGVPLALRGSLPVATYSPNRLRAPSDDLLLRAGGLYEADSQFGPLWAEAMKTKLLTRDIGGNAGRNGADLGKLAASLLGPDNGARIVMIETGGWDTHSAQNARLSAQLHGLDGLLAALKQGLAAEWKNTLVLVATEFGRTAGINGTGGTDHGTASVALLLGGALPPGAPVVADWPGLSKNTLYEQRDLQPTAKLKDVVNKAIITHYDLDPAQITSLFI</sequence>
<dbReference type="KEGG" id="acob:P0Y56_12540"/>
<dbReference type="PANTHER" id="PTHR43737:SF1">
    <property type="entry name" value="DUF1501 DOMAIN-CONTAINING PROTEIN"/>
    <property type="match status" value="1"/>
</dbReference>
<dbReference type="AlphaFoldDB" id="A0AAJ6BNP3"/>
<organism evidence="1 2">
    <name type="scientific">Candidatus Andeanibacterium colombiense</name>
    <dbReference type="NCBI Taxonomy" id="3121345"/>
    <lineage>
        <taxon>Bacteria</taxon>
        <taxon>Pseudomonadati</taxon>
        <taxon>Pseudomonadota</taxon>
        <taxon>Alphaproteobacteria</taxon>
        <taxon>Sphingomonadales</taxon>
        <taxon>Sphingomonadaceae</taxon>
        <taxon>Candidatus Andeanibacterium</taxon>
    </lineage>
</organism>
<evidence type="ECO:0000313" key="2">
    <source>
        <dbReference type="Proteomes" id="UP001218362"/>
    </source>
</evidence>